<dbReference type="Gene3D" id="3.80.30.20">
    <property type="entry name" value="tm_1862 like domain"/>
    <property type="match status" value="1"/>
</dbReference>
<dbReference type="Pfam" id="PF19864">
    <property type="entry name" value="Radical_SAM_N2"/>
    <property type="match status" value="1"/>
</dbReference>
<evidence type="ECO:0000313" key="3">
    <source>
        <dbReference type="Proteomes" id="UP000601522"/>
    </source>
</evidence>
<dbReference type="InterPro" id="IPR023404">
    <property type="entry name" value="rSAM_horseshoe"/>
</dbReference>
<dbReference type="PROSITE" id="PS51918">
    <property type="entry name" value="RADICAL_SAM"/>
    <property type="match status" value="1"/>
</dbReference>
<dbReference type="SUPFAM" id="SSF102114">
    <property type="entry name" value="Radical SAM enzymes"/>
    <property type="match status" value="1"/>
</dbReference>
<dbReference type="InterPro" id="IPR045784">
    <property type="entry name" value="Radical_SAM_N2"/>
</dbReference>
<comment type="caution">
    <text evidence="2">The sequence shown here is derived from an EMBL/GenBank/DDBJ whole genome shotgun (WGS) entry which is preliminary data.</text>
</comment>
<dbReference type="Proteomes" id="UP000601522">
    <property type="component" value="Unassembled WGS sequence"/>
</dbReference>
<dbReference type="EMBL" id="JACRTK010000002">
    <property type="protein sequence ID" value="MBC8590818.1"/>
    <property type="molecule type" value="Genomic_DNA"/>
</dbReference>
<dbReference type="SFLD" id="SFLDG01082">
    <property type="entry name" value="B12-binding_domain_containing"/>
    <property type="match status" value="1"/>
</dbReference>
<dbReference type="GO" id="GO:0051536">
    <property type="term" value="F:iron-sulfur cluster binding"/>
    <property type="evidence" value="ECO:0007669"/>
    <property type="project" value="InterPro"/>
</dbReference>
<dbReference type="SFLD" id="SFLDS00029">
    <property type="entry name" value="Radical_SAM"/>
    <property type="match status" value="1"/>
</dbReference>
<reference evidence="2 3" key="1">
    <citation type="submission" date="2020-08" db="EMBL/GenBank/DDBJ databases">
        <title>Genome public.</title>
        <authorList>
            <person name="Liu C."/>
            <person name="Sun Q."/>
        </authorList>
    </citation>
    <scope>NUCLEOTIDE SEQUENCE [LARGE SCALE GENOMIC DNA]</scope>
    <source>
        <strain evidence="2 3">NSJ-26</strain>
    </source>
</reference>
<evidence type="ECO:0000313" key="2">
    <source>
        <dbReference type="EMBL" id="MBC8590818.1"/>
    </source>
</evidence>
<dbReference type="InterPro" id="IPR058240">
    <property type="entry name" value="rSAM_sf"/>
</dbReference>
<dbReference type="PANTHER" id="PTHR42731">
    <property type="entry name" value="SLL1084 PROTEIN"/>
    <property type="match status" value="1"/>
</dbReference>
<keyword evidence="3" id="KW-1185">Reference proteome</keyword>
<organism evidence="2 3">
    <name type="scientific">Wansuia hejianensis</name>
    <dbReference type="NCBI Taxonomy" id="2763667"/>
    <lineage>
        <taxon>Bacteria</taxon>
        <taxon>Bacillati</taxon>
        <taxon>Bacillota</taxon>
        <taxon>Clostridia</taxon>
        <taxon>Lachnospirales</taxon>
        <taxon>Lachnospiraceae</taxon>
        <taxon>Wansuia</taxon>
    </lineage>
</organism>
<dbReference type="AlphaFoldDB" id="A0A926INL7"/>
<dbReference type="InterPro" id="IPR006638">
    <property type="entry name" value="Elp3/MiaA/NifB-like_rSAM"/>
</dbReference>
<accession>A0A926INL7</accession>
<dbReference type="GO" id="GO:0003824">
    <property type="term" value="F:catalytic activity"/>
    <property type="evidence" value="ECO:0007669"/>
    <property type="project" value="InterPro"/>
</dbReference>
<protein>
    <submittedName>
        <fullName evidence="2">TIGR03960 family B12-binding radical SAM protein</fullName>
    </submittedName>
</protein>
<dbReference type="InterPro" id="IPR007197">
    <property type="entry name" value="rSAM"/>
</dbReference>
<proteinExistence type="predicted"/>
<dbReference type="PANTHER" id="PTHR42731:SF1">
    <property type="entry name" value="RADICAL SAM DOMAIN PROTEIN"/>
    <property type="match status" value="1"/>
</dbReference>
<dbReference type="InterPro" id="IPR023862">
    <property type="entry name" value="CHP03960_rSAM"/>
</dbReference>
<dbReference type="Pfam" id="PF04055">
    <property type="entry name" value="Radical_SAM"/>
    <property type="match status" value="1"/>
</dbReference>
<dbReference type="Gene3D" id="3.40.50.280">
    <property type="entry name" value="Cobalamin-binding domain"/>
    <property type="match status" value="1"/>
</dbReference>
<dbReference type="RefSeq" id="WP_249323652.1">
    <property type="nucleotide sequence ID" value="NZ_JACRTK010000002.1"/>
</dbReference>
<name>A0A926INL7_9FIRM</name>
<dbReference type="NCBIfam" id="TIGR03960">
    <property type="entry name" value="rSAM_fuse_unch"/>
    <property type="match status" value="1"/>
</dbReference>
<sequence>MINKDKLDRILNKVEKPARYIGMEQNSIIKDLNNIKVKFAFSFPDVYEVGMSHLGLHILYNLINAEKDFVCERVFSPWIDMEEEMRKENLPLFTLENKEEVRNFDFLGFTLQYEMSYTNILNILDLSGIPFYSKDRSDEDPFVIAGGPCAYNPEPIADFVDFFVIGEGEEITLEILRRYKEHKEGKWDRQAFLKDIAKLQGIYVPSFYKIDYNVDGTIRDMVPIVKEAPNKIKKCMIGDLDSMFAPEKMIVPYIETIHDRVVLELFRGCTRGCRFCQAGMIYRPIREKSADRLRELANKLIENTGYENVSLSSLSSCDYSQLQLLVSSLMEEFEEKKVGVSLPSLRLDSFSIDILKEIEKVRKTGLTFAPEAGSQRLRDVINKGVTEEDLITAVSYAFKEGWSRIKLYFMIGLPTETDEDVLGIKDLSYKVKGLFFNRPKEEIKGNFKVTASASCFVPKPFTPFQWVGQDSIDEFKRKAYLVKDSIKDNRVVFNYHDPELSYTEAIFARGDRRLSKAIVKAWEKGCKYDGWSEHFKFDLWMETFQEENIDGDFYALRVRELDEVLPWDFIDPGISKKYLIKEYKKSIAAQITDDCRLGCLGCGIKDCSMRGVFN</sequence>
<feature type="domain" description="Radical SAM core" evidence="1">
    <location>
        <begin position="255"/>
        <end position="494"/>
    </location>
</feature>
<dbReference type="SMART" id="SM00729">
    <property type="entry name" value="Elp3"/>
    <property type="match status" value="1"/>
</dbReference>
<evidence type="ECO:0000259" key="1">
    <source>
        <dbReference type="PROSITE" id="PS51918"/>
    </source>
</evidence>
<gene>
    <name evidence="2" type="ORF">H8689_06685</name>
</gene>
<dbReference type="CDD" id="cd01335">
    <property type="entry name" value="Radical_SAM"/>
    <property type="match status" value="1"/>
</dbReference>